<protein>
    <submittedName>
        <fullName evidence="1">Uncharacterized protein</fullName>
    </submittedName>
</protein>
<reference evidence="1 2" key="1">
    <citation type="submission" date="2018-06" db="EMBL/GenBank/DDBJ databases">
        <title>Draft sequence of Acidithiobacillus ferrooxidans CCM 4253.</title>
        <authorList>
            <person name="Moya-Beltran A."/>
            <person name="Castro M."/>
            <person name="Covarrubias P.C."/>
            <person name="Issotta F."/>
            <person name="Janiczek O."/>
            <person name="Mandl M."/>
            <person name="Kucera J."/>
            <person name="Quatrini R."/>
        </authorList>
    </citation>
    <scope>NUCLEOTIDE SEQUENCE [LARGE SCALE GENOMIC DNA]</scope>
    <source>
        <strain evidence="1 2">CCM 4253</strain>
    </source>
</reference>
<gene>
    <name evidence="1" type="ORF">DN052_02925</name>
</gene>
<proteinExistence type="predicted"/>
<dbReference type="RefSeq" id="WP_054608852.1">
    <property type="nucleotide sequence ID" value="NZ_AP025160.1"/>
</dbReference>
<dbReference type="Proteomes" id="UP000248886">
    <property type="component" value="Unassembled WGS sequence"/>
</dbReference>
<dbReference type="AlphaFoldDB" id="A0A2W1KHW1"/>
<name>A0A2W1KHW1_ACIFR</name>
<evidence type="ECO:0000313" key="1">
    <source>
        <dbReference type="EMBL" id="PZD82025.1"/>
    </source>
</evidence>
<evidence type="ECO:0000313" key="2">
    <source>
        <dbReference type="Proteomes" id="UP000248886"/>
    </source>
</evidence>
<accession>A0A2W1KHW1</accession>
<comment type="caution">
    <text evidence="1">The sequence shown here is derived from an EMBL/GenBank/DDBJ whole genome shotgun (WGS) entry which is preliminary data.</text>
</comment>
<sequence>MADEIENLMLEHLKCFQAVLDRVERKLDDLTRRVGKLNPGRPTSSSIWGLWPLPMLNSSSRQMDLTSGLSVSSAAWS</sequence>
<dbReference type="EMBL" id="QKQP01000001">
    <property type="protein sequence ID" value="PZD82025.1"/>
    <property type="molecule type" value="Genomic_DNA"/>
</dbReference>
<organism evidence="1 2">
    <name type="scientific">Acidithiobacillus ferrooxidans</name>
    <name type="common">Thiobacillus ferrooxidans</name>
    <dbReference type="NCBI Taxonomy" id="920"/>
    <lineage>
        <taxon>Bacteria</taxon>
        <taxon>Pseudomonadati</taxon>
        <taxon>Pseudomonadota</taxon>
        <taxon>Acidithiobacillia</taxon>
        <taxon>Acidithiobacillales</taxon>
        <taxon>Acidithiobacillaceae</taxon>
        <taxon>Acidithiobacillus</taxon>
    </lineage>
</organism>
<dbReference type="OrthoDB" id="5775699at2"/>